<keyword evidence="3" id="KW-0238">DNA-binding</keyword>
<evidence type="ECO:0000256" key="4">
    <source>
        <dbReference type="ARBA" id="ARBA00023159"/>
    </source>
</evidence>
<dbReference type="InterPro" id="IPR005119">
    <property type="entry name" value="LysR_subst-bd"/>
</dbReference>
<dbReference type="SUPFAM" id="SSF46785">
    <property type="entry name" value="Winged helix' DNA-binding domain"/>
    <property type="match status" value="1"/>
</dbReference>
<accession>A0A8J7FG51</accession>
<sequence length="291" mass="31717">MNFRLNFHHLRYFWHVAREGSITGAAGKLGLRAQTLSHQISQLEQQLGRALFAPQGRGLTLTDTGREVLRYADQIFLLGEELLDSLEGDSAHPGLRLSVGVTDVVPKNIACQLLGPALALPQPLRLTCHEGSSDELLAELALHQLDLVLSDRPLGSASAQQFHCVELARCPVWVFAAPLLAERWADNGLDGAPFLLPSRGNMLRSRLDQWFATEGLRVNVAGEFDDIALLQAFGRRGLGLFAAPAFAPDDLAGDGSLLGVGLLEGVEENLYAITTPRKRDHPAVRAILREQ</sequence>
<name>A0A8J7FG51_9NEIS</name>
<comment type="caution">
    <text evidence="7">The sequence shown here is derived from an EMBL/GenBank/DDBJ whole genome shotgun (WGS) entry which is preliminary data.</text>
</comment>
<dbReference type="Proteomes" id="UP000604481">
    <property type="component" value="Unassembled WGS sequence"/>
</dbReference>
<evidence type="ECO:0000259" key="6">
    <source>
        <dbReference type="PROSITE" id="PS50931"/>
    </source>
</evidence>
<dbReference type="GO" id="GO:2000142">
    <property type="term" value="P:regulation of DNA-templated transcription initiation"/>
    <property type="evidence" value="ECO:0007669"/>
    <property type="project" value="TreeGrafter"/>
</dbReference>
<dbReference type="Gene3D" id="3.40.190.290">
    <property type="match status" value="1"/>
</dbReference>
<dbReference type="GO" id="GO:0003700">
    <property type="term" value="F:DNA-binding transcription factor activity"/>
    <property type="evidence" value="ECO:0007669"/>
    <property type="project" value="InterPro"/>
</dbReference>
<keyword evidence="8" id="KW-1185">Reference proteome</keyword>
<dbReference type="Pfam" id="PF00126">
    <property type="entry name" value="HTH_1"/>
    <property type="match status" value="1"/>
</dbReference>
<evidence type="ECO:0000313" key="7">
    <source>
        <dbReference type="EMBL" id="MBE9608455.1"/>
    </source>
</evidence>
<organism evidence="7 8">
    <name type="scientific">Chitinilyticum piscinae</name>
    <dbReference type="NCBI Taxonomy" id="2866724"/>
    <lineage>
        <taxon>Bacteria</taxon>
        <taxon>Pseudomonadati</taxon>
        <taxon>Pseudomonadota</taxon>
        <taxon>Betaproteobacteria</taxon>
        <taxon>Neisseriales</taxon>
        <taxon>Chitinibacteraceae</taxon>
        <taxon>Chitinilyticum</taxon>
    </lineage>
</organism>
<dbReference type="RefSeq" id="WP_194114942.1">
    <property type="nucleotide sequence ID" value="NZ_JADFUA010000001.1"/>
</dbReference>
<dbReference type="Gene3D" id="1.10.10.10">
    <property type="entry name" value="Winged helix-like DNA-binding domain superfamily/Winged helix DNA-binding domain"/>
    <property type="match status" value="1"/>
</dbReference>
<dbReference type="InterPro" id="IPR036390">
    <property type="entry name" value="WH_DNA-bd_sf"/>
</dbReference>
<evidence type="ECO:0000256" key="1">
    <source>
        <dbReference type="ARBA" id="ARBA00009437"/>
    </source>
</evidence>
<evidence type="ECO:0000313" key="8">
    <source>
        <dbReference type="Proteomes" id="UP000604481"/>
    </source>
</evidence>
<dbReference type="EMBL" id="JADFUA010000001">
    <property type="protein sequence ID" value="MBE9608455.1"/>
    <property type="molecule type" value="Genomic_DNA"/>
</dbReference>
<keyword evidence="5" id="KW-0804">Transcription</keyword>
<proteinExistence type="inferred from homology"/>
<gene>
    <name evidence="7" type="ORF">INR99_03755</name>
</gene>
<evidence type="ECO:0000256" key="2">
    <source>
        <dbReference type="ARBA" id="ARBA00023015"/>
    </source>
</evidence>
<dbReference type="GO" id="GO:0003677">
    <property type="term" value="F:DNA binding"/>
    <property type="evidence" value="ECO:0007669"/>
    <property type="project" value="UniProtKB-KW"/>
</dbReference>
<dbReference type="InterPro" id="IPR036388">
    <property type="entry name" value="WH-like_DNA-bd_sf"/>
</dbReference>
<keyword evidence="2" id="KW-0805">Transcription regulation</keyword>
<comment type="similarity">
    <text evidence="1">Belongs to the LysR transcriptional regulatory family.</text>
</comment>
<dbReference type="PANTHER" id="PTHR30293:SF2">
    <property type="entry name" value="TRANSCRIPTIONAL ACTIVATOR PROTEIN NHAR"/>
    <property type="match status" value="1"/>
</dbReference>
<protein>
    <submittedName>
        <fullName evidence="7">LysR family transcriptional regulator</fullName>
    </submittedName>
</protein>
<dbReference type="AlphaFoldDB" id="A0A8J7FG51"/>
<dbReference type="Pfam" id="PF03466">
    <property type="entry name" value="LysR_substrate"/>
    <property type="match status" value="1"/>
</dbReference>
<evidence type="ECO:0000256" key="5">
    <source>
        <dbReference type="ARBA" id="ARBA00023163"/>
    </source>
</evidence>
<dbReference type="InterPro" id="IPR000847">
    <property type="entry name" value="LysR_HTH_N"/>
</dbReference>
<dbReference type="SUPFAM" id="SSF53850">
    <property type="entry name" value="Periplasmic binding protein-like II"/>
    <property type="match status" value="1"/>
</dbReference>
<dbReference type="PANTHER" id="PTHR30293">
    <property type="entry name" value="TRANSCRIPTIONAL REGULATORY PROTEIN NAC-RELATED"/>
    <property type="match status" value="1"/>
</dbReference>
<evidence type="ECO:0000256" key="3">
    <source>
        <dbReference type="ARBA" id="ARBA00023125"/>
    </source>
</evidence>
<dbReference type="PROSITE" id="PS50931">
    <property type="entry name" value="HTH_LYSR"/>
    <property type="match status" value="1"/>
</dbReference>
<reference evidence="7 8" key="1">
    <citation type="submission" date="2020-10" db="EMBL/GenBank/DDBJ databases">
        <title>The genome sequence of Chitinilyticum litopenaei 4Y14.</title>
        <authorList>
            <person name="Liu Y."/>
        </authorList>
    </citation>
    <scope>NUCLEOTIDE SEQUENCE [LARGE SCALE GENOMIC DNA]</scope>
    <source>
        <strain evidence="7 8">4Y14</strain>
    </source>
</reference>
<keyword evidence="4" id="KW-0010">Activator</keyword>
<feature type="domain" description="HTH lysR-type" evidence="6">
    <location>
        <begin position="5"/>
        <end position="62"/>
    </location>
</feature>